<dbReference type="OrthoDB" id="288590at2759"/>
<evidence type="ECO:0000259" key="19">
    <source>
        <dbReference type="Pfam" id="PF13193"/>
    </source>
</evidence>
<feature type="domain" description="AMP-binding enzyme C-terminal" evidence="19">
    <location>
        <begin position="502"/>
        <end position="574"/>
    </location>
</feature>
<evidence type="ECO:0000256" key="16">
    <source>
        <dbReference type="ARBA" id="ARBA00068795"/>
    </source>
</evidence>
<keyword evidence="21" id="KW-1185">Reference proteome</keyword>
<dbReference type="InterPro" id="IPR025110">
    <property type="entry name" value="AMP-bd_C"/>
</dbReference>
<evidence type="ECO:0000313" key="21">
    <source>
        <dbReference type="Proteomes" id="UP000243579"/>
    </source>
</evidence>
<name>A0A1V9ZLW6_ACHHY</name>
<comment type="catalytic activity">
    <reaction evidence="14">
        <text>a very long-chain fatty acid + ATP + CoA = a very long-chain fatty acyl-CoA + AMP + diphosphate</text>
        <dbReference type="Rhea" id="RHEA:54536"/>
        <dbReference type="ChEBI" id="CHEBI:30616"/>
        <dbReference type="ChEBI" id="CHEBI:33019"/>
        <dbReference type="ChEBI" id="CHEBI:57287"/>
        <dbReference type="ChEBI" id="CHEBI:58950"/>
        <dbReference type="ChEBI" id="CHEBI:138261"/>
        <dbReference type="ChEBI" id="CHEBI:456215"/>
    </reaction>
</comment>
<dbReference type="STRING" id="1202772.A0A1V9ZLW6"/>
<evidence type="ECO:0000256" key="8">
    <source>
        <dbReference type="ARBA" id="ARBA00022840"/>
    </source>
</evidence>
<evidence type="ECO:0000256" key="12">
    <source>
        <dbReference type="ARBA" id="ARBA00023140"/>
    </source>
</evidence>
<keyword evidence="11" id="KW-0472">Membrane</keyword>
<evidence type="ECO:0000259" key="18">
    <source>
        <dbReference type="Pfam" id="PF00501"/>
    </source>
</evidence>
<dbReference type="Pfam" id="PF00501">
    <property type="entry name" value="AMP-binding"/>
    <property type="match status" value="1"/>
</dbReference>
<keyword evidence="5" id="KW-0436">Ligase</keyword>
<dbReference type="GO" id="GO:0005324">
    <property type="term" value="F:long-chain fatty acid transmembrane transporter activity"/>
    <property type="evidence" value="ECO:0007669"/>
    <property type="project" value="TreeGrafter"/>
</dbReference>
<dbReference type="GO" id="GO:0005524">
    <property type="term" value="F:ATP binding"/>
    <property type="evidence" value="ECO:0007669"/>
    <property type="project" value="UniProtKB-KW"/>
</dbReference>
<evidence type="ECO:0000256" key="7">
    <source>
        <dbReference type="ARBA" id="ARBA00022741"/>
    </source>
</evidence>
<organism evidence="20 21">
    <name type="scientific">Achlya hypogyna</name>
    <name type="common">Oomycete</name>
    <name type="synonym">Protoachlya hypogyna</name>
    <dbReference type="NCBI Taxonomy" id="1202772"/>
    <lineage>
        <taxon>Eukaryota</taxon>
        <taxon>Sar</taxon>
        <taxon>Stramenopiles</taxon>
        <taxon>Oomycota</taxon>
        <taxon>Saprolegniomycetes</taxon>
        <taxon>Saprolegniales</taxon>
        <taxon>Achlyaceae</taxon>
        <taxon>Achlya</taxon>
    </lineage>
</organism>
<keyword evidence="3" id="KW-0813">Transport</keyword>
<proteinExistence type="inferred from homology"/>
<sequence length="625" mass="69375">MDSTTKKLALAAAGAGAAYVLDKHTLVSHDLMEHSALIGVLLKMRYLAYTNARVPDIWEELADRMPSKDMITFEGTSWTAAQLDEFMNRVGHWAISVGLVPGSIVGLLMENRPEFVAIWMGLAKVGVVAALINTHVAYDGLLHCIKISKASFVIFGAECASKMNSVADALSDRRLFCYSADAAVPVPSYASAFHYSLKEVSCVRPPRSMRAMVKTNDMVLMIYTSGTTGMPKAARIEHSSVMLRSMAMVVKTGATVHDRLYCPLPLYHTSGGNLAVGIMLFAGTTLVLSRQFSTSRFWGEVRTNKCTMIQYIGEMCRYLLNAPPSAGDRQHKVRMAVGNGLRPDIWSPFQDRFGIPAVCEFYGATEGIAGFMNVCRNRAERGHLGKTGAVANLIAGYTVVKYDVENDELMRTPEGFLKECDFDEVGELVVRVRMNDPSFKFQGYYDNKEADSKKLVHGAFAKGDTYFRTGDLFRYDRQRRWHFMDRVGDTFRWNGENVATSEVAETLSSFPGLSDICVYGVSVPNRDGRACMAAMVFDELDLDAFAAHCTLKLPAYAVPRFLRRLPAMAVTGTMKHEKAKLRAQGTDLTKVDGDALYYLEKEAGKARYIQLEPSNYHRVMTSSRL</sequence>
<dbReference type="InterPro" id="IPR000873">
    <property type="entry name" value="AMP-dep_synth/lig_dom"/>
</dbReference>
<keyword evidence="10" id="KW-0445">Lipid transport</keyword>
<keyword evidence="9" id="KW-1133">Transmembrane helix</keyword>
<dbReference type="PROSITE" id="PS00455">
    <property type="entry name" value="AMP_BINDING"/>
    <property type="match status" value="1"/>
</dbReference>
<dbReference type="Proteomes" id="UP000243579">
    <property type="component" value="Unassembled WGS sequence"/>
</dbReference>
<dbReference type="PANTHER" id="PTHR43107">
    <property type="entry name" value="LONG-CHAIN FATTY ACID TRANSPORT PROTEIN"/>
    <property type="match status" value="1"/>
</dbReference>
<dbReference type="Pfam" id="PF13193">
    <property type="entry name" value="AMP-binding_C"/>
    <property type="match status" value="1"/>
</dbReference>
<dbReference type="GO" id="GO:0044539">
    <property type="term" value="P:long-chain fatty acid import into cell"/>
    <property type="evidence" value="ECO:0007669"/>
    <property type="project" value="TreeGrafter"/>
</dbReference>
<accession>A0A1V9ZLW6</accession>
<dbReference type="PANTHER" id="PTHR43107:SF15">
    <property type="entry name" value="FATTY ACID TRANSPORT PROTEIN 3, ISOFORM A"/>
    <property type="match status" value="1"/>
</dbReference>
<dbReference type="FunFam" id="3.30.300.30:FF:000020">
    <property type="entry name" value="Long-chain fatty acid transporter"/>
    <property type="match status" value="1"/>
</dbReference>
<keyword evidence="8" id="KW-0067">ATP-binding</keyword>
<dbReference type="InterPro" id="IPR020845">
    <property type="entry name" value="AMP-binding_CS"/>
</dbReference>
<dbReference type="FunFam" id="3.40.50.12780:FF:000019">
    <property type="entry name" value="Long-chain fatty acid transporter"/>
    <property type="match status" value="1"/>
</dbReference>
<evidence type="ECO:0000256" key="6">
    <source>
        <dbReference type="ARBA" id="ARBA00022692"/>
    </source>
</evidence>
<gene>
    <name evidence="20" type="ORF">ACHHYP_07416</name>
</gene>
<evidence type="ECO:0000256" key="1">
    <source>
        <dbReference type="ARBA" id="ARBA00004651"/>
    </source>
</evidence>
<keyword evidence="7" id="KW-0547">Nucleotide-binding</keyword>
<evidence type="ECO:0000256" key="13">
    <source>
        <dbReference type="ARBA" id="ARBA00046271"/>
    </source>
</evidence>
<dbReference type="GO" id="GO:0005778">
    <property type="term" value="C:peroxisomal membrane"/>
    <property type="evidence" value="ECO:0007669"/>
    <property type="project" value="UniProtKB-SubCell"/>
</dbReference>
<dbReference type="Gene3D" id="3.30.300.30">
    <property type="match status" value="1"/>
</dbReference>
<evidence type="ECO:0000256" key="17">
    <source>
        <dbReference type="ARBA" id="ARBA00078285"/>
    </source>
</evidence>
<dbReference type="InterPro" id="IPR045851">
    <property type="entry name" value="AMP-bd_C_sf"/>
</dbReference>
<dbReference type="EMBL" id="JNBR01000075">
    <property type="protein sequence ID" value="OQR98994.1"/>
    <property type="molecule type" value="Genomic_DNA"/>
</dbReference>
<evidence type="ECO:0000256" key="5">
    <source>
        <dbReference type="ARBA" id="ARBA00022598"/>
    </source>
</evidence>
<dbReference type="GO" id="GO:0004467">
    <property type="term" value="F:long-chain fatty acid-CoA ligase activity"/>
    <property type="evidence" value="ECO:0007669"/>
    <property type="project" value="TreeGrafter"/>
</dbReference>
<evidence type="ECO:0000256" key="14">
    <source>
        <dbReference type="ARBA" id="ARBA00051585"/>
    </source>
</evidence>
<protein>
    <recommendedName>
        <fullName evidence="16">Very long-chain fatty acid transport protein</fullName>
    </recommendedName>
    <alternativeName>
        <fullName evidence="17">Very-long-chain acyl-CoA synthetase</fullName>
    </alternativeName>
</protein>
<evidence type="ECO:0000256" key="2">
    <source>
        <dbReference type="ARBA" id="ARBA00006432"/>
    </source>
</evidence>
<evidence type="ECO:0000256" key="4">
    <source>
        <dbReference type="ARBA" id="ARBA00022475"/>
    </source>
</evidence>
<dbReference type="SUPFAM" id="SSF56801">
    <property type="entry name" value="Acetyl-CoA synthetase-like"/>
    <property type="match status" value="1"/>
</dbReference>
<keyword evidence="4" id="KW-1003">Cell membrane</keyword>
<comment type="subcellular location">
    <subcellularLocation>
        <location evidence="1">Cell membrane</location>
        <topology evidence="1">Multi-pass membrane protein</topology>
    </subcellularLocation>
    <subcellularLocation>
        <location evidence="13">Peroxisome membrane</location>
    </subcellularLocation>
</comment>
<comment type="caution">
    <text evidence="20">The sequence shown here is derived from an EMBL/GenBank/DDBJ whole genome shotgun (WGS) entry which is preliminary data.</text>
</comment>
<evidence type="ECO:0000256" key="10">
    <source>
        <dbReference type="ARBA" id="ARBA00023055"/>
    </source>
</evidence>
<evidence type="ECO:0000256" key="9">
    <source>
        <dbReference type="ARBA" id="ARBA00022989"/>
    </source>
</evidence>
<keyword evidence="12" id="KW-0576">Peroxisome</keyword>
<reference evidence="20 21" key="1">
    <citation type="journal article" date="2014" name="Genome Biol. Evol.">
        <title>The secreted proteins of Achlya hypogyna and Thraustotheca clavata identify the ancestral oomycete secretome and reveal gene acquisitions by horizontal gene transfer.</title>
        <authorList>
            <person name="Misner I."/>
            <person name="Blouin N."/>
            <person name="Leonard G."/>
            <person name="Richards T.A."/>
            <person name="Lane C.E."/>
        </authorList>
    </citation>
    <scope>NUCLEOTIDE SEQUENCE [LARGE SCALE GENOMIC DNA]</scope>
    <source>
        <strain evidence="20 21">ATCC 48635</strain>
    </source>
</reference>
<evidence type="ECO:0000256" key="11">
    <source>
        <dbReference type="ARBA" id="ARBA00023136"/>
    </source>
</evidence>
<dbReference type="AlphaFoldDB" id="A0A1V9ZLW6"/>
<dbReference type="Gene3D" id="3.40.50.12780">
    <property type="entry name" value="N-terminal domain of ligase-like"/>
    <property type="match status" value="1"/>
</dbReference>
<evidence type="ECO:0000313" key="20">
    <source>
        <dbReference type="EMBL" id="OQR98994.1"/>
    </source>
</evidence>
<evidence type="ECO:0000256" key="15">
    <source>
        <dbReference type="ARBA" id="ARBA00060276"/>
    </source>
</evidence>
<evidence type="ECO:0000256" key="3">
    <source>
        <dbReference type="ARBA" id="ARBA00022448"/>
    </source>
</evidence>
<comment type="function">
    <text evidence="15">Acyl-CoA synthetase required for both the import of long chain fatty acids (LCFAs) (C14-C18) and the activation very long chain fatty acids (VLCFAs) (C20-C26) by esterification of the fatty acids into metabolically active CoA-thioesters for subsequent degradation or incorporation into phospholipids. The transport and fatty acyl-CoA synthetase activities are genetically separable and are thus independent activities. Esterifies VLCFAs in the peroxisome matrix. The VLCFAs are actively transported into peroxisomes by a PXA1-PXA2 heterodimeric transporter in the peroxisomal membrane.</text>
</comment>
<feature type="domain" description="AMP-dependent synthetase/ligase" evidence="18">
    <location>
        <begin position="59"/>
        <end position="431"/>
    </location>
</feature>
<dbReference type="GO" id="GO:0005886">
    <property type="term" value="C:plasma membrane"/>
    <property type="evidence" value="ECO:0007669"/>
    <property type="project" value="UniProtKB-SubCell"/>
</dbReference>
<keyword evidence="6" id="KW-0812">Transmembrane</keyword>
<comment type="similarity">
    <text evidence="2">Belongs to the ATP-dependent AMP-binding enzyme family.</text>
</comment>
<dbReference type="InterPro" id="IPR042099">
    <property type="entry name" value="ANL_N_sf"/>
</dbReference>